<dbReference type="EMBL" id="CAMPGE010007589">
    <property type="protein sequence ID" value="CAI2366505.1"/>
    <property type="molecule type" value="Genomic_DNA"/>
</dbReference>
<comment type="caution">
    <text evidence="3">The sequence shown here is derived from an EMBL/GenBank/DDBJ whole genome shotgun (WGS) entry which is preliminary data.</text>
</comment>
<evidence type="ECO:0000256" key="1">
    <source>
        <dbReference type="SAM" id="MobiDB-lite"/>
    </source>
</evidence>
<accession>A0AAD1X9Y5</accession>
<gene>
    <name evidence="3" type="ORF">ECRASSUSDP1_LOCUS7778</name>
</gene>
<proteinExistence type="predicted"/>
<dbReference type="Gene3D" id="2.60.120.10">
    <property type="entry name" value="Jelly Rolls"/>
    <property type="match status" value="1"/>
</dbReference>
<feature type="compositionally biased region" description="Basic and acidic residues" evidence="1">
    <location>
        <begin position="56"/>
        <end position="71"/>
    </location>
</feature>
<evidence type="ECO:0000259" key="2">
    <source>
        <dbReference type="PROSITE" id="PS50042"/>
    </source>
</evidence>
<dbReference type="InterPro" id="IPR014710">
    <property type="entry name" value="RmlC-like_jellyroll"/>
</dbReference>
<protein>
    <recommendedName>
        <fullName evidence="2">Cyclic nucleotide-binding domain-containing protein</fullName>
    </recommendedName>
</protein>
<dbReference type="SUPFAM" id="SSF51206">
    <property type="entry name" value="cAMP-binding domain-like"/>
    <property type="match status" value="1"/>
</dbReference>
<dbReference type="InterPro" id="IPR000595">
    <property type="entry name" value="cNMP-bd_dom"/>
</dbReference>
<organism evidence="3 4">
    <name type="scientific">Euplotes crassus</name>
    <dbReference type="NCBI Taxonomy" id="5936"/>
    <lineage>
        <taxon>Eukaryota</taxon>
        <taxon>Sar</taxon>
        <taxon>Alveolata</taxon>
        <taxon>Ciliophora</taxon>
        <taxon>Intramacronucleata</taxon>
        <taxon>Spirotrichea</taxon>
        <taxon>Hypotrichia</taxon>
        <taxon>Euplotida</taxon>
        <taxon>Euplotidae</taxon>
        <taxon>Moneuplotes</taxon>
    </lineage>
</organism>
<feature type="region of interest" description="Disordered" evidence="1">
    <location>
        <begin position="1"/>
        <end position="140"/>
    </location>
</feature>
<dbReference type="InterPro" id="IPR018490">
    <property type="entry name" value="cNMP-bd_dom_sf"/>
</dbReference>
<feature type="compositionally biased region" description="Basic residues" evidence="1">
    <location>
        <begin position="82"/>
        <end position="95"/>
    </location>
</feature>
<keyword evidence="4" id="KW-1185">Reference proteome</keyword>
<sequence>MKNYTTQETPVIDERSRRLKSISSRPDNLEEKFLEQPSHQKRYADSVSLPKLKNPPQDKSKNEEFKTKLVLDSEDLEEKLLPRKPKKKTKKRKRIGSKDKPKYLQPINRDVHHAPMATPPETKFYSQQKKPREKKKTQEQIERDEFVEAFLEKNSHVMHVKSQQYGLKPKKEKFKQFNLKTDGRANEQDKAGKLSKNQTKSVPIGIKTRFGQEEKKDKATEKSSKRKAKGLEMAKAVTEPPKPEPFLDFEKYLDIEDNFMIESELTKDQVTEWRALKDQDDSEDFCGNEDKLEKKFRYCYKDLNKKKSTKLIQEPSLISIEAIVQNHPALRFLNHDLLVNILKERDIECFKMKKQIITSKSKADRIYFVLFGLIRLKEVSKEEYYGICKVGWPIGEELLLNSGSEYTDTAQAGNEVGIIYITLSEFDEIQKGTDKSEYSRFLRRLQKFSFLKKLMRRVNLKKEE</sequence>
<evidence type="ECO:0000313" key="3">
    <source>
        <dbReference type="EMBL" id="CAI2366505.1"/>
    </source>
</evidence>
<feature type="domain" description="Cyclic nucleotide-binding" evidence="2">
    <location>
        <begin position="329"/>
        <end position="429"/>
    </location>
</feature>
<dbReference type="Proteomes" id="UP001295684">
    <property type="component" value="Unassembled WGS sequence"/>
</dbReference>
<dbReference type="AlphaFoldDB" id="A0AAD1X9Y5"/>
<evidence type="ECO:0000313" key="4">
    <source>
        <dbReference type="Proteomes" id="UP001295684"/>
    </source>
</evidence>
<feature type="region of interest" description="Disordered" evidence="1">
    <location>
        <begin position="208"/>
        <end position="240"/>
    </location>
</feature>
<dbReference type="PROSITE" id="PS50042">
    <property type="entry name" value="CNMP_BINDING_3"/>
    <property type="match status" value="1"/>
</dbReference>
<feature type="compositionally biased region" description="Basic and acidic residues" evidence="1">
    <location>
        <begin position="210"/>
        <end position="223"/>
    </location>
</feature>
<reference evidence="3" key="1">
    <citation type="submission" date="2023-07" db="EMBL/GenBank/DDBJ databases">
        <authorList>
            <consortium name="AG Swart"/>
            <person name="Singh M."/>
            <person name="Singh A."/>
            <person name="Seah K."/>
            <person name="Emmerich C."/>
        </authorList>
    </citation>
    <scope>NUCLEOTIDE SEQUENCE</scope>
    <source>
        <strain evidence="3">DP1</strain>
    </source>
</reference>
<name>A0AAD1X9Y5_EUPCR</name>